<comment type="caution">
    <text evidence="4">The sequence shown here is derived from an EMBL/GenBank/DDBJ whole genome shotgun (WGS) entry which is preliminary data.</text>
</comment>
<evidence type="ECO:0000256" key="1">
    <source>
        <dbReference type="ARBA" id="ARBA00023170"/>
    </source>
</evidence>
<dbReference type="PANTHER" id="PTHR44329">
    <property type="entry name" value="SERINE/THREONINE-PROTEIN KINASE TNNI3K-RELATED"/>
    <property type="match status" value="1"/>
</dbReference>
<feature type="compositionally biased region" description="Low complexity" evidence="2">
    <location>
        <begin position="632"/>
        <end position="642"/>
    </location>
</feature>
<dbReference type="SUPFAM" id="SSF55781">
    <property type="entry name" value="GAF domain-like"/>
    <property type="match status" value="1"/>
</dbReference>
<dbReference type="InterPro" id="IPR003018">
    <property type="entry name" value="GAF"/>
</dbReference>
<evidence type="ECO:0000313" key="5">
    <source>
        <dbReference type="Proteomes" id="UP000650467"/>
    </source>
</evidence>
<dbReference type="PANTHER" id="PTHR44329:SF214">
    <property type="entry name" value="PROTEIN KINASE DOMAIN-CONTAINING PROTEIN"/>
    <property type="match status" value="1"/>
</dbReference>
<keyword evidence="5" id="KW-1185">Reference proteome</keyword>
<dbReference type="Gene3D" id="1.10.510.10">
    <property type="entry name" value="Transferase(Phosphotransferase) domain 1"/>
    <property type="match status" value="1"/>
</dbReference>
<keyword evidence="1" id="KW-0675">Receptor</keyword>
<dbReference type="GO" id="GO:0004674">
    <property type="term" value="F:protein serine/threonine kinase activity"/>
    <property type="evidence" value="ECO:0007669"/>
    <property type="project" value="TreeGrafter"/>
</dbReference>
<feature type="region of interest" description="Disordered" evidence="2">
    <location>
        <begin position="443"/>
        <end position="466"/>
    </location>
</feature>
<feature type="region of interest" description="Disordered" evidence="2">
    <location>
        <begin position="617"/>
        <end position="699"/>
    </location>
</feature>
<reference evidence="4" key="1">
    <citation type="journal article" date="2020" name="bioRxiv">
        <title>Comparative genomics of Chlamydomonas.</title>
        <authorList>
            <person name="Craig R.J."/>
            <person name="Hasan A.R."/>
            <person name="Ness R.W."/>
            <person name="Keightley P.D."/>
        </authorList>
    </citation>
    <scope>NUCLEOTIDE SEQUENCE</scope>
    <source>
        <strain evidence="4">SAG 7.73</strain>
    </source>
</reference>
<feature type="compositionally biased region" description="Low complexity" evidence="2">
    <location>
        <begin position="654"/>
        <end position="664"/>
    </location>
</feature>
<dbReference type="InterPro" id="IPR008266">
    <property type="entry name" value="Tyr_kinase_AS"/>
</dbReference>
<dbReference type="PROSITE" id="PS50011">
    <property type="entry name" value="PROTEIN_KINASE_DOM"/>
    <property type="match status" value="1"/>
</dbReference>
<feature type="compositionally biased region" description="Low complexity" evidence="2">
    <location>
        <begin position="452"/>
        <end position="461"/>
    </location>
</feature>
<feature type="region of interest" description="Disordered" evidence="2">
    <location>
        <begin position="721"/>
        <end position="814"/>
    </location>
</feature>
<feature type="compositionally biased region" description="Low complexity" evidence="2">
    <location>
        <begin position="734"/>
        <end position="758"/>
    </location>
</feature>
<name>A0A835SZJ6_CHLIN</name>
<dbReference type="InterPro" id="IPR011009">
    <property type="entry name" value="Kinase-like_dom_sf"/>
</dbReference>
<dbReference type="GO" id="GO:0005524">
    <property type="term" value="F:ATP binding"/>
    <property type="evidence" value="ECO:0007669"/>
    <property type="project" value="InterPro"/>
</dbReference>
<sequence length="1032" mass="107913">MPADPAGAKGSDGGASASVNIASAPAGVFATTDPSIVAPELAPEMGLPYQFHHCGPPLPPCDDMRLRTINALKTAGSVKMDADAIDAPPDPEIASILKLVQSIFEAPAALVALFDDRRIFIRDAEGAFKRGDFPWRWSFCGWTMASRNDQIMVIPDALKDARFCNNEMVRGGPGVRFYCGTPLIASNGHRIGTLCFADTKPREFDASRCVVLNNLAELVVRHLEKDIALQLRAHDNNSLAAAYGNLRRTLDCFDHCVALVDTSAAGWRILFVNNPTCKMLGIERESLQGSFLSRLLADVDGSMLPTDTHEKAAAQGREFQVSARLTPAVTEELDLKDKSGALVTKDYRYLLTFRPASREDLDEGSISIGVPSFIPTQAKMLEGAASAAASDSGNLSLSANSSVGAAQRRPDRLYFMLMQDAVKLEAERAAAKAKAEAEAKAAAASMLTPGGSSTATSTAFSTDRDLQQPPESINGLSMGHLLGKGAYGSVYYGTWYGTPVAVKIIDEELPPGAESIAPPIEAILSKELRHPHIVATLRCARRIINPSGSSHAVSSTGGMSRAALTGGVVGTTSSGNNSRGAFSDDTARAMSTAAGVVDGAAAAAGSCVLPRTAAAGTVQPSDGWLPDEMPRSSPNGSSPNGGAMAKKQSGASESTAGSSVAVPGSGSGSGTGATTAVGSTATDSPLVNNSANGGSELSANASANASENRWAIINLAAGGSLAEGKKARRRSTSAAPADPEAAAAAATTVAADATAEPAGPQEPTSTDDSEAYDDFNCAGRDSNMSPFMMPPGSAPPQDSGGRGGPGRGGSEHWPHEDVLVRHQTWLIMEYCDRGCLQDAVDRGWLRVSPALESSGPRMDAVLATAVELASALAFLHSKDIVHGDMSAWNVMLCTSGSTAAVGGRGFVAKIADFGLARHLDIRTKIETRTYGTLTHMPPETLRDGVISKATDVYSLGVLLWQLYTSSRPWAGLRHGQIIVMVVTQGAKLRFPPGAPSAYESLALACMDYDVKKRPVIEAVLAELEAIRREAAF</sequence>
<dbReference type="Pfam" id="PF07714">
    <property type="entry name" value="PK_Tyr_Ser-Thr"/>
    <property type="match status" value="1"/>
</dbReference>
<dbReference type="InterPro" id="IPR051681">
    <property type="entry name" value="Ser/Thr_Kinases-Pseudokinases"/>
</dbReference>
<gene>
    <name evidence="4" type="ORF">HXX76_008691</name>
</gene>
<dbReference type="OrthoDB" id="544619at2759"/>
<accession>A0A835SZJ6</accession>
<dbReference type="InterPro" id="IPR001245">
    <property type="entry name" value="Ser-Thr/Tyr_kinase_cat_dom"/>
</dbReference>
<dbReference type="Gene3D" id="3.30.200.20">
    <property type="entry name" value="Phosphorylase Kinase, domain 1"/>
    <property type="match status" value="1"/>
</dbReference>
<dbReference type="SMART" id="SM00065">
    <property type="entry name" value="GAF"/>
    <property type="match status" value="1"/>
</dbReference>
<evidence type="ECO:0000313" key="4">
    <source>
        <dbReference type="EMBL" id="KAG2432963.1"/>
    </source>
</evidence>
<dbReference type="InterPro" id="IPR029016">
    <property type="entry name" value="GAF-like_dom_sf"/>
</dbReference>
<dbReference type="Pfam" id="PF01590">
    <property type="entry name" value="GAF"/>
    <property type="match status" value="1"/>
</dbReference>
<evidence type="ECO:0000259" key="3">
    <source>
        <dbReference type="PROSITE" id="PS50011"/>
    </source>
</evidence>
<dbReference type="Proteomes" id="UP000650467">
    <property type="component" value="Unassembled WGS sequence"/>
</dbReference>
<dbReference type="PROSITE" id="PS00109">
    <property type="entry name" value="PROTEIN_KINASE_TYR"/>
    <property type="match status" value="1"/>
</dbReference>
<feature type="compositionally biased region" description="Low complexity" evidence="2">
    <location>
        <begin position="672"/>
        <end position="699"/>
    </location>
</feature>
<dbReference type="SUPFAM" id="SSF56112">
    <property type="entry name" value="Protein kinase-like (PK-like)"/>
    <property type="match status" value="1"/>
</dbReference>
<dbReference type="Gene3D" id="3.30.450.40">
    <property type="match status" value="1"/>
</dbReference>
<dbReference type="AlphaFoldDB" id="A0A835SZJ6"/>
<proteinExistence type="predicted"/>
<feature type="domain" description="Protein kinase" evidence="3">
    <location>
        <begin position="710"/>
        <end position="1026"/>
    </location>
</feature>
<protein>
    <recommendedName>
        <fullName evidence="3">Protein kinase domain-containing protein</fullName>
    </recommendedName>
</protein>
<feature type="region of interest" description="Disordered" evidence="2">
    <location>
        <begin position="564"/>
        <end position="583"/>
    </location>
</feature>
<evidence type="ECO:0000256" key="2">
    <source>
        <dbReference type="SAM" id="MobiDB-lite"/>
    </source>
</evidence>
<organism evidence="4 5">
    <name type="scientific">Chlamydomonas incerta</name>
    <dbReference type="NCBI Taxonomy" id="51695"/>
    <lineage>
        <taxon>Eukaryota</taxon>
        <taxon>Viridiplantae</taxon>
        <taxon>Chlorophyta</taxon>
        <taxon>core chlorophytes</taxon>
        <taxon>Chlorophyceae</taxon>
        <taxon>CS clade</taxon>
        <taxon>Chlamydomonadales</taxon>
        <taxon>Chlamydomonadaceae</taxon>
        <taxon>Chlamydomonas</taxon>
    </lineage>
</organism>
<dbReference type="InterPro" id="IPR000719">
    <property type="entry name" value="Prot_kinase_dom"/>
</dbReference>
<dbReference type="EMBL" id="JAEHOC010000020">
    <property type="protein sequence ID" value="KAG2432963.1"/>
    <property type="molecule type" value="Genomic_DNA"/>
</dbReference>